<evidence type="ECO:0000313" key="2">
    <source>
        <dbReference type="Proteomes" id="UP001057402"/>
    </source>
</evidence>
<evidence type="ECO:0000313" key="1">
    <source>
        <dbReference type="EMBL" id="KAI4381089.1"/>
    </source>
</evidence>
<keyword evidence="2" id="KW-1185">Reference proteome</keyword>
<dbReference type="Proteomes" id="UP001057402">
    <property type="component" value="Chromosome 3"/>
</dbReference>
<sequence length="98" mass="10989">MGTPPGMSAEWDLVRWVAREVGAGVGCCRRARVRRREQGPPMLGCRRAAVTGIVSPLPALREGQDRDVGWSWVVWQSFRRSGNQGKLLTMILMEPREV</sequence>
<organism evidence="1 2">
    <name type="scientific">Melastoma candidum</name>
    <dbReference type="NCBI Taxonomy" id="119954"/>
    <lineage>
        <taxon>Eukaryota</taxon>
        <taxon>Viridiplantae</taxon>
        <taxon>Streptophyta</taxon>
        <taxon>Embryophyta</taxon>
        <taxon>Tracheophyta</taxon>
        <taxon>Spermatophyta</taxon>
        <taxon>Magnoliopsida</taxon>
        <taxon>eudicotyledons</taxon>
        <taxon>Gunneridae</taxon>
        <taxon>Pentapetalae</taxon>
        <taxon>rosids</taxon>
        <taxon>malvids</taxon>
        <taxon>Myrtales</taxon>
        <taxon>Melastomataceae</taxon>
        <taxon>Melastomatoideae</taxon>
        <taxon>Melastomateae</taxon>
        <taxon>Melastoma</taxon>
    </lineage>
</organism>
<proteinExistence type="predicted"/>
<gene>
    <name evidence="1" type="ORF">MLD38_007199</name>
</gene>
<comment type="caution">
    <text evidence="1">The sequence shown here is derived from an EMBL/GenBank/DDBJ whole genome shotgun (WGS) entry which is preliminary data.</text>
</comment>
<reference evidence="2" key="1">
    <citation type="journal article" date="2023" name="Front. Plant Sci.">
        <title>Chromosomal-level genome assembly of Melastoma candidum provides insights into trichome evolution.</title>
        <authorList>
            <person name="Zhong Y."/>
            <person name="Wu W."/>
            <person name="Sun C."/>
            <person name="Zou P."/>
            <person name="Liu Y."/>
            <person name="Dai S."/>
            <person name="Zhou R."/>
        </authorList>
    </citation>
    <scope>NUCLEOTIDE SEQUENCE [LARGE SCALE GENOMIC DNA]</scope>
</reference>
<protein>
    <submittedName>
        <fullName evidence="1">Uncharacterized protein</fullName>
    </submittedName>
</protein>
<dbReference type="EMBL" id="CM042882">
    <property type="protein sequence ID" value="KAI4381089.1"/>
    <property type="molecule type" value="Genomic_DNA"/>
</dbReference>
<name>A0ACB9RQC2_9MYRT</name>
<accession>A0ACB9RQC2</accession>